<proteinExistence type="predicted"/>
<protein>
    <recommendedName>
        <fullName evidence="19">Galectin</fullName>
    </recommendedName>
</protein>
<evidence type="ECO:0000256" key="20">
    <source>
        <dbReference type="SAM" id="MobiDB-lite"/>
    </source>
</evidence>
<dbReference type="GO" id="GO:2001237">
    <property type="term" value="P:negative regulation of extrinsic apoptotic signaling pathway"/>
    <property type="evidence" value="ECO:0007669"/>
    <property type="project" value="TreeGrafter"/>
</dbReference>
<dbReference type="InterPro" id="IPR044156">
    <property type="entry name" value="Galectin-like"/>
</dbReference>
<evidence type="ECO:0000256" key="18">
    <source>
        <dbReference type="ARBA" id="ARBA00023242"/>
    </source>
</evidence>
<dbReference type="PANTHER" id="PTHR11346:SF26">
    <property type="entry name" value="GALECTIN-3"/>
    <property type="match status" value="1"/>
</dbReference>
<evidence type="ECO:0000256" key="11">
    <source>
        <dbReference type="ARBA" id="ARBA00022737"/>
    </source>
</evidence>
<dbReference type="Pfam" id="PF00337">
    <property type="entry name" value="Gal-bind_lectin"/>
    <property type="match status" value="1"/>
</dbReference>
<evidence type="ECO:0000256" key="12">
    <source>
        <dbReference type="ARBA" id="ARBA00022782"/>
    </source>
</evidence>
<evidence type="ECO:0000313" key="23">
    <source>
        <dbReference type="Proteomes" id="UP000034805"/>
    </source>
</evidence>
<feature type="compositionally biased region" description="Low complexity" evidence="20">
    <location>
        <begin position="55"/>
        <end position="81"/>
    </location>
</feature>
<dbReference type="GO" id="GO:0090280">
    <property type="term" value="P:positive regulation of calcium ion import"/>
    <property type="evidence" value="ECO:0007669"/>
    <property type="project" value="TreeGrafter"/>
</dbReference>
<evidence type="ECO:0000313" key="22">
    <source>
        <dbReference type="EMBL" id="KPP74449.1"/>
    </source>
</evidence>
<dbReference type="GO" id="GO:0030593">
    <property type="term" value="P:neutrophil chemotaxis"/>
    <property type="evidence" value="ECO:0007669"/>
    <property type="project" value="TreeGrafter"/>
</dbReference>
<evidence type="ECO:0000256" key="5">
    <source>
        <dbReference type="ARBA" id="ARBA00022525"/>
    </source>
</evidence>
<sequence length="225" mass="24896">MAPSPQLSDALSDESGTGQQLNMQQSGGSAWPGQPNQPAWPGQPNQPAWPGQPTQPAWPGQPNQPAWPGQPAGPGQNNPAPYSGPPLTVPYDLTLPKGCYDKMLITIDGQFKPNAKMMTVNLCRGNDIAMHFNPRFNDNGKPSVVRNSLVRDRWGKEERDMKNFPFVQGDNFLLKILCTSTDFKVAVNEKHFLEFCHRIQDLNTITQLGIYNDVTLRSVTVETLL</sequence>
<dbReference type="GO" id="GO:0005615">
    <property type="term" value="C:extracellular space"/>
    <property type="evidence" value="ECO:0007669"/>
    <property type="project" value="TreeGrafter"/>
</dbReference>
<dbReference type="GO" id="GO:0048030">
    <property type="term" value="F:disaccharide binding"/>
    <property type="evidence" value="ECO:0007669"/>
    <property type="project" value="TreeGrafter"/>
</dbReference>
<keyword evidence="16" id="KW-1015">Disulfide bond</keyword>
<dbReference type="GO" id="GO:0002548">
    <property type="term" value="P:monocyte chemotaxis"/>
    <property type="evidence" value="ECO:0007669"/>
    <property type="project" value="TreeGrafter"/>
</dbReference>
<evidence type="ECO:0000256" key="4">
    <source>
        <dbReference type="ARBA" id="ARBA00022490"/>
    </source>
</evidence>
<dbReference type="GO" id="GO:0045087">
    <property type="term" value="P:innate immune response"/>
    <property type="evidence" value="ECO:0007669"/>
    <property type="project" value="UniProtKB-KW"/>
</dbReference>
<dbReference type="PANTHER" id="PTHR11346">
    <property type="entry name" value="GALECTIN"/>
    <property type="match status" value="1"/>
</dbReference>
<evidence type="ECO:0000256" key="15">
    <source>
        <dbReference type="ARBA" id="ARBA00022990"/>
    </source>
</evidence>
<dbReference type="AlphaFoldDB" id="A0A0N8K1B2"/>
<dbReference type="GO" id="GO:0001772">
    <property type="term" value="C:immunological synapse"/>
    <property type="evidence" value="ECO:0007669"/>
    <property type="project" value="TreeGrafter"/>
</dbReference>
<feature type="compositionally biased region" description="Polar residues" evidence="20">
    <location>
        <begin position="1"/>
        <end position="28"/>
    </location>
</feature>
<dbReference type="GO" id="GO:0008380">
    <property type="term" value="P:RNA splicing"/>
    <property type="evidence" value="ECO:0007669"/>
    <property type="project" value="UniProtKB-KW"/>
</dbReference>
<evidence type="ECO:0000259" key="21">
    <source>
        <dbReference type="PROSITE" id="PS51304"/>
    </source>
</evidence>
<reference evidence="22 23" key="1">
    <citation type="submission" date="2015-08" db="EMBL/GenBank/DDBJ databases">
        <title>The genome of the Asian arowana (Scleropages formosus).</title>
        <authorList>
            <person name="Tan M.H."/>
            <person name="Gan H.M."/>
            <person name="Croft L.J."/>
            <person name="Austin C.M."/>
        </authorList>
    </citation>
    <scope>NUCLEOTIDE SEQUENCE [LARGE SCALE GENOMIC DNA]</scope>
    <source>
        <strain evidence="22">Aro1</strain>
    </source>
</reference>
<dbReference type="CDD" id="cd00070">
    <property type="entry name" value="GLECT"/>
    <property type="match status" value="1"/>
</dbReference>
<keyword evidence="11" id="KW-0677">Repeat</keyword>
<dbReference type="STRING" id="113540.ENSSFOP00015030232"/>
<evidence type="ECO:0000256" key="7">
    <source>
        <dbReference type="ARBA" id="ARBA00022588"/>
    </source>
</evidence>
<dbReference type="GO" id="GO:0005737">
    <property type="term" value="C:cytoplasm"/>
    <property type="evidence" value="ECO:0007669"/>
    <property type="project" value="UniProtKB-SubCell"/>
</dbReference>
<dbReference type="Gene3D" id="2.60.120.200">
    <property type="match status" value="1"/>
</dbReference>
<dbReference type="InterPro" id="IPR001079">
    <property type="entry name" value="Galectin_CRD"/>
</dbReference>
<keyword evidence="17" id="KW-0508">mRNA splicing</keyword>
<accession>A0A0N8K1B2</accession>
<dbReference type="GO" id="GO:0050918">
    <property type="term" value="P:positive chemotaxis"/>
    <property type="evidence" value="ECO:0007669"/>
    <property type="project" value="TreeGrafter"/>
</dbReference>
<dbReference type="GO" id="GO:0045806">
    <property type="term" value="P:negative regulation of endocytosis"/>
    <property type="evidence" value="ECO:0007669"/>
    <property type="project" value="TreeGrafter"/>
</dbReference>
<keyword evidence="14" id="KW-0389">IgE-binding protein</keyword>
<gene>
    <name evidence="22" type="ORF">Z043_106389</name>
</gene>
<dbReference type="GO" id="GO:0019863">
    <property type="term" value="F:IgE binding"/>
    <property type="evidence" value="ECO:0007669"/>
    <property type="project" value="UniProtKB-KW"/>
</dbReference>
<evidence type="ECO:0000256" key="13">
    <source>
        <dbReference type="ARBA" id="ARBA00022859"/>
    </source>
</evidence>
<keyword evidence="9" id="KW-0747">Spliceosome</keyword>
<evidence type="ECO:0000256" key="6">
    <source>
        <dbReference type="ARBA" id="ARBA00022553"/>
    </source>
</evidence>
<dbReference type="SMART" id="SM00908">
    <property type="entry name" value="Gal-bind_lectin"/>
    <property type="match status" value="1"/>
</dbReference>
<name>A0A0N8K1B2_SCLFO</name>
<dbReference type="GO" id="GO:0005681">
    <property type="term" value="C:spliceosomal complex"/>
    <property type="evidence" value="ECO:0007669"/>
    <property type="project" value="UniProtKB-KW"/>
</dbReference>
<evidence type="ECO:0000256" key="3">
    <source>
        <dbReference type="ARBA" id="ARBA00004613"/>
    </source>
</evidence>
<dbReference type="GO" id="GO:0043236">
    <property type="term" value="F:laminin binding"/>
    <property type="evidence" value="ECO:0007669"/>
    <property type="project" value="TreeGrafter"/>
</dbReference>
<dbReference type="GO" id="GO:0048246">
    <property type="term" value="P:macrophage chemotaxis"/>
    <property type="evidence" value="ECO:0007669"/>
    <property type="project" value="TreeGrafter"/>
</dbReference>
<dbReference type="GO" id="GO:0048245">
    <property type="term" value="P:eosinophil chemotaxis"/>
    <property type="evidence" value="ECO:0007669"/>
    <property type="project" value="TreeGrafter"/>
</dbReference>
<comment type="subcellular location">
    <subcellularLocation>
        <location evidence="2">Cytoplasm</location>
    </subcellularLocation>
    <subcellularLocation>
        <location evidence="1">Nucleus</location>
    </subcellularLocation>
    <subcellularLocation>
        <location evidence="3">Secreted</location>
    </subcellularLocation>
</comment>
<dbReference type="GO" id="GO:0030154">
    <property type="term" value="P:cell differentiation"/>
    <property type="evidence" value="ECO:0007669"/>
    <property type="project" value="UniProtKB-KW"/>
</dbReference>
<dbReference type="PROSITE" id="PS51304">
    <property type="entry name" value="GALECTIN"/>
    <property type="match status" value="1"/>
</dbReference>
<evidence type="ECO:0000256" key="19">
    <source>
        <dbReference type="RuleBase" id="RU102079"/>
    </source>
</evidence>
<evidence type="ECO:0000256" key="1">
    <source>
        <dbReference type="ARBA" id="ARBA00004123"/>
    </source>
</evidence>
<comment type="caution">
    <text evidence="22">The sequence shown here is derived from an EMBL/GenBank/DDBJ whole genome shotgun (WGS) entry which is preliminary data.</text>
</comment>
<keyword evidence="6" id="KW-0597">Phosphoprotein</keyword>
<keyword evidence="8" id="KW-0507">mRNA processing</keyword>
<dbReference type="FunFam" id="2.60.120.200:FF:000023">
    <property type="entry name" value="Galectin"/>
    <property type="match status" value="1"/>
</dbReference>
<dbReference type="SUPFAM" id="SSF49899">
    <property type="entry name" value="Concanavalin A-like lectins/glucanases"/>
    <property type="match status" value="1"/>
</dbReference>
<dbReference type="EMBL" id="JARO02001783">
    <property type="protein sequence ID" value="KPP74449.1"/>
    <property type="molecule type" value="Genomic_DNA"/>
</dbReference>
<keyword evidence="10 19" id="KW-0430">Lectin</keyword>
<keyword evidence="15" id="KW-0007">Acetylation</keyword>
<keyword evidence="7" id="KW-0399">Innate immunity</keyword>
<evidence type="ECO:0000256" key="9">
    <source>
        <dbReference type="ARBA" id="ARBA00022728"/>
    </source>
</evidence>
<evidence type="ECO:0000256" key="2">
    <source>
        <dbReference type="ARBA" id="ARBA00004496"/>
    </source>
</evidence>
<feature type="domain" description="Galectin" evidence="21">
    <location>
        <begin position="91"/>
        <end position="222"/>
    </location>
</feature>
<dbReference type="SMART" id="SM00276">
    <property type="entry name" value="GLECT"/>
    <property type="match status" value="1"/>
</dbReference>
<dbReference type="GO" id="GO:0006397">
    <property type="term" value="P:mRNA processing"/>
    <property type="evidence" value="ECO:0007669"/>
    <property type="project" value="UniProtKB-KW"/>
</dbReference>
<keyword evidence="4" id="KW-0963">Cytoplasm</keyword>
<dbReference type="InterPro" id="IPR013320">
    <property type="entry name" value="ConA-like_dom_sf"/>
</dbReference>
<dbReference type="Proteomes" id="UP000034805">
    <property type="component" value="Unassembled WGS sequence"/>
</dbReference>
<evidence type="ECO:0000256" key="17">
    <source>
        <dbReference type="ARBA" id="ARBA00023187"/>
    </source>
</evidence>
<keyword evidence="12" id="KW-0221">Differentiation</keyword>
<evidence type="ECO:0000256" key="14">
    <source>
        <dbReference type="ARBA" id="ARBA00022972"/>
    </source>
</evidence>
<feature type="region of interest" description="Disordered" evidence="20">
    <location>
        <begin position="1"/>
        <end position="85"/>
    </location>
</feature>
<evidence type="ECO:0000256" key="10">
    <source>
        <dbReference type="ARBA" id="ARBA00022734"/>
    </source>
</evidence>
<keyword evidence="5" id="KW-0964">Secreted</keyword>
<keyword evidence="13" id="KW-0391">Immunity</keyword>
<keyword evidence="18" id="KW-0539">Nucleus</keyword>
<evidence type="ECO:0000256" key="16">
    <source>
        <dbReference type="ARBA" id="ARBA00023157"/>
    </source>
</evidence>
<evidence type="ECO:0000256" key="8">
    <source>
        <dbReference type="ARBA" id="ARBA00022664"/>
    </source>
</evidence>
<organism evidence="22 23">
    <name type="scientific">Scleropages formosus</name>
    <name type="common">Asian bonytongue</name>
    <name type="synonym">Osteoglossum formosum</name>
    <dbReference type="NCBI Taxonomy" id="113540"/>
    <lineage>
        <taxon>Eukaryota</taxon>
        <taxon>Metazoa</taxon>
        <taxon>Chordata</taxon>
        <taxon>Craniata</taxon>
        <taxon>Vertebrata</taxon>
        <taxon>Euteleostomi</taxon>
        <taxon>Actinopterygii</taxon>
        <taxon>Neopterygii</taxon>
        <taxon>Teleostei</taxon>
        <taxon>Osteoglossocephala</taxon>
        <taxon>Osteoglossomorpha</taxon>
        <taxon>Osteoglossiformes</taxon>
        <taxon>Osteoglossidae</taxon>
        <taxon>Scleropages</taxon>
    </lineage>
</organism>